<evidence type="ECO:0000313" key="1">
    <source>
        <dbReference type="EMBL" id="KAF2629388.1"/>
    </source>
</evidence>
<dbReference type="Proteomes" id="UP000799754">
    <property type="component" value="Unassembled WGS sequence"/>
</dbReference>
<gene>
    <name evidence="1" type="ORF">BU25DRAFT_420240</name>
</gene>
<evidence type="ECO:0000313" key="2">
    <source>
        <dbReference type="Proteomes" id="UP000799754"/>
    </source>
</evidence>
<comment type="caution">
    <text evidence="1">The sequence shown here is derived from an EMBL/GenBank/DDBJ whole genome shotgun (WGS) entry which is preliminary data.</text>
</comment>
<dbReference type="EMBL" id="MU006710">
    <property type="protein sequence ID" value="KAF2629388.1"/>
    <property type="molecule type" value="Genomic_DNA"/>
</dbReference>
<proteinExistence type="predicted"/>
<keyword evidence="2" id="KW-1185">Reference proteome</keyword>
<organism evidence="1 2">
    <name type="scientific">Macroventuria anomochaeta</name>
    <dbReference type="NCBI Taxonomy" id="301207"/>
    <lineage>
        <taxon>Eukaryota</taxon>
        <taxon>Fungi</taxon>
        <taxon>Dikarya</taxon>
        <taxon>Ascomycota</taxon>
        <taxon>Pezizomycotina</taxon>
        <taxon>Dothideomycetes</taxon>
        <taxon>Pleosporomycetidae</taxon>
        <taxon>Pleosporales</taxon>
        <taxon>Pleosporineae</taxon>
        <taxon>Didymellaceae</taxon>
        <taxon>Macroventuria</taxon>
    </lineage>
</organism>
<accession>A0ACB6S5S4</accession>
<reference evidence="1" key="1">
    <citation type="journal article" date="2020" name="Stud. Mycol.">
        <title>101 Dothideomycetes genomes: a test case for predicting lifestyles and emergence of pathogens.</title>
        <authorList>
            <person name="Haridas S."/>
            <person name="Albert R."/>
            <person name="Binder M."/>
            <person name="Bloem J."/>
            <person name="Labutti K."/>
            <person name="Salamov A."/>
            <person name="Andreopoulos B."/>
            <person name="Baker S."/>
            <person name="Barry K."/>
            <person name="Bills G."/>
            <person name="Bluhm B."/>
            <person name="Cannon C."/>
            <person name="Castanera R."/>
            <person name="Culley D."/>
            <person name="Daum C."/>
            <person name="Ezra D."/>
            <person name="Gonzalez J."/>
            <person name="Henrissat B."/>
            <person name="Kuo A."/>
            <person name="Liang C."/>
            <person name="Lipzen A."/>
            <person name="Lutzoni F."/>
            <person name="Magnuson J."/>
            <person name="Mondo S."/>
            <person name="Nolan M."/>
            <person name="Ohm R."/>
            <person name="Pangilinan J."/>
            <person name="Park H.-J."/>
            <person name="Ramirez L."/>
            <person name="Alfaro M."/>
            <person name="Sun H."/>
            <person name="Tritt A."/>
            <person name="Yoshinaga Y."/>
            <person name="Zwiers L.-H."/>
            <person name="Turgeon B."/>
            <person name="Goodwin S."/>
            <person name="Spatafora J."/>
            <person name="Crous P."/>
            <person name="Grigoriev I."/>
        </authorList>
    </citation>
    <scope>NUCLEOTIDE SEQUENCE</scope>
    <source>
        <strain evidence="1">CBS 525.71</strain>
    </source>
</reference>
<protein>
    <submittedName>
        <fullName evidence="1">Uncharacterized protein</fullName>
    </submittedName>
</protein>
<name>A0ACB6S5S4_9PLEO</name>
<sequence length="159" mass="18025">MSNNTYAHTNRIEVIPNYDGRIIKHGQFTMKSISVPGGLSFTSSTLFHAIEDIAAWQDPSAPTIDDPRVQALAEMLNELNHYGICGYWRLKAYMNYHTDAVQKARRLPEVKTDEGDDMGVAWLLAEESRFGDLVQAYFDVARKGEDCVRKERRKAMVIG</sequence>